<proteinExistence type="predicted"/>
<evidence type="ECO:0000256" key="1">
    <source>
        <dbReference type="ARBA" id="ARBA00022723"/>
    </source>
</evidence>
<dbReference type="PROSITE" id="PS50950">
    <property type="entry name" value="ZF_THAP"/>
    <property type="match status" value="1"/>
</dbReference>
<evidence type="ECO:0000256" key="6">
    <source>
        <dbReference type="SAM" id="Coils"/>
    </source>
</evidence>
<dbReference type="Proteomes" id="UP001652620">
    <property type="component" value="Chromosome 6"/>
</dbReference>
<keyword evidence="8" id="KW-1185">Reference proteome</keyword>
<feature type="coiled-coil region" evidence="6">
    <location>
        <begin position="164"/>
        <end position="212"/>
    </location>
</feature>
<protein>
    <submittedName>
        <fullName evidence="9">Uncharacterized protein LOC125779428</fullName>
    </submittedName>
</protein>
<sequence length="270" mass="30736">MPKTTSSWRKCIVGCNEGGITFGFPNSGTDLERRKCWLNRLGVSDETPKNIFACERHFSAKMRLEKRLRSGAVPDINLKVEPTFHVPNSELKNTILLGLEDFAPQVEEAVSNAQNASRQLFLSIQNEIEDEILEPLPFFEEDVSFNIDKAAQTGRGLTAGTERKKKLREENRVLKIKLDEKEQENRSLKAQLVEMAAELERCREQLRNSSLREQSDPLSLVCSKVPPQLGACIRSSFINSNRRTHGRRYDNFLKTIALGVFFLSPVAYRH</sequence>
<evidence type="ECO:0000256" key="2">
    <source>
        <dbReference type="ARBA" id="ARBA00022771"/>
    </source>
</evidence>
<organism evidence="8 9">
    <name type="scientific">Bactrocera dorsalis</name>
    <name type="common">Oriental fruit fly</name>
    <name type="synonym">Dacus dorsalis</name>
    <dbReference type="NCBI Taxonomy" id="27457"/>
    <lineage>
        <taxon>Eukaryota</taxon>
        <taxon>Metazoa</taxon>
        <taxon>Ecdysozoa</taxon>
        <taxon>Arthropoda</taxon>
        <taxon>Hexapoda</taxon>
        <taxon>Insecta</taxon>
        <taxon>Pterygota</taxon>
        <taxon>Neoptera</taxon>
        <taxon>Endopterygota</taxon>
        <taxon>Diptera</taxon>
        <taxon>Brachycera</taxon>
        <taxon>Muscomorpha</taxon>
        <taxon>Tephritoidea</taxon>
        <taxon>Tephritidae</taxon>
        <taxon>Bactrocera</taxon>
        <taxon>Bactrocera</taxon>
    </lineage>
</organism>
<keyword evidence="2 5" id="KW-0863">Zinc-finger</keyword>
<dbReference type="InterPro" id="IPR006612">
    <property type="entry name" value="THAP_Znf"/>
</dbReference>
<feature type="domain" description="THAP-type" evidence="7">
    <location>
        <begin position="1"/>
        <end position="77"/>
    </location>
</feature>
<dbReference type="SMART" id="SM00980">
    <property type="entry name" value="THAP"/>
    <property type="match status" value="1"/>
</dbReference>
<gene>
    <name evidence="9" type="primary">LOC125779428</name>
</gene>
<evidence type="ECO:0000313" key="8">
    <source>
        <dbReference type="Proteomes" id="UP001652620"/>
    </source>
</evidence>
<dbReference type="GeneID" id="125779428"/>
<evidence type="ECO:0000259" key="7">
    <source>
        <dbReference type="PROSITE" id="PS50950"/>
    </source>
</evidence>
<accession>A0ABM3K5I7</accession>
<dbReference type="SUPFAM" id="SSF57716">
    <property type="entry name" value="Glucocorticoid receptor-like (DNA-binding domain)"/>
    <property type="match status" value="1"/>
</dbReference>
<evidence type="ECO:0000313" key="9">
    <source>
        <dbReference type="RefSeq" id="XP_049316747.1"/>
    </source>
</evidence>
<name>A0ABM3K5I7_BACDO</name>
<evidence type="ECO:0000256" key="4">
    <source>
        <dbReference type="ARBA" id="ARBA00023125"/>
    </source>
</evidence>
<keyword evidence="1" id="KW-0479">Metal-binding</keyword>
<evidence type="ECO:0000256" key="3">
    <source>
        <dbReference type="ARBA" id="ARBA00022833"/>
    </source>
</evidence>
<dbReference type="Pfam" id="PF05485">
    <property type="entry name" value="THAP"/>
    <property type="match status" value="1"/>
</dbReference>
<dbReference type="SMART" id="SM00692">
    <property type="entry name" value="DM3"/>
    <property type="match status" value="1"/>
</dbReference>
<keyword evidence="3" id="KW-0862">Zinc</keyword>
<evidence type="ECO:0000256" key="5">
    <source>
        <dbReference type="PROSITE-ProRule" id="PRU00309"/>
    </source>
</evidence>
<dbReference type="RefSeq" id="XP_049316747.1">
    <property type="nucleotide sequence ID" value="XM_049460790.1"/>
</dbReference>
<keyword evidence="4 5" id="KW-0238">DNA-binding</keyword>
<reference evidence="9" key="1">
    <citation type="submission" date="2025-08" db="UniProtKB">
        <authorList>
            <consortium name="RefSeq"/>
        </authorList>
    </citation>
    <scope>IDENTIFICATION</scope>
    <source>
        <tissue evidence="9">Adult</tissue>
    </source>
</reference>
<keyword evidence="6" id="KW-0175">Coiled coil</keyword>